<keyword evidence="4" id="KW-1185">Reference proteome</keyword>
<proteinExistence type="predicted"/>
<dbReference type="InterPro" id="IPR036312">
    <property type="entry name" value="Bifun_inhib/LTP/seed_sf"/>
</dbReference>
<gene>
    <name evidence="3" type="ORF">C4D60_Mb09t25700</name>
</gene>
<protein>
    <recommendedName>
        <fullName evidence="2">Bifunctional inhibitor/plant lipid transfer protein/seed storage helical domain-containing protein</fullName>
    </recommendedName>
</protein>
<dbReference type="Pfam" id="PF14368">
    <property type="entry name" value="LTP_2"/>
    <property type="match status" value="1"/>
</dbReference>
<name>A0A4S8IJ37_MUSBA</name>
<evidence type="ECO:0000256" key="1">
    <source>
        <dbReference type="SAM" id="SignalP"/>
    </source>
</evidence>
<evidence type="ECO:0000313" key="4">
    <source>
        <dbReference type="Proteomes" id="UP000317650"/>
    </source>
</evidence>
<keyword evidence="1" id="KW-0732">Signal</keyword>
<feature type="chain" id="PRO_5020361478" description="Bifunctional inhibitor/plant lipid transfer protein/seed storage helical domain-containing protein" evidence="1">
    <location>
        <begin position="32"/>
        <end position="144"/>
    </location>
</feature>
<feature type="signal peptide" evidence="1">
    <location>
        <begin position="1"/>
        <end position="31"/>
    </location>
</feature>
<evidence type="ECO:0000259" key="2">
    <source>
        <dbReference type="Pfam" id="PF14368"/>
    </source>
</evidence>
<accession>A0A4S8IJ37</accession>
<reference evidence="3 4" key="1">
    <citation type="journal article" date="2019" name="Nat. Plants">
        <title>Genome sequencing of Musa balbisiana reveals subgenome evolution and function divergence in polyploid bananas.</title>
        <authorList>
            <person name="Yao X."/>
        </authorList>
    </citation>
    <scope>NUCLEOTIDE SEQUENCE [LARGE SCALE GENOMIC DNA]</scope>
    <source>
        <strain evidence="4">cv. DH-PKW</strain>
        <tissue evidence="3">Leaves</tissue>
    </source>
</reference>
<comment type="caution">
    <text evidence="3">The sequence shown here is derived from an EMBL/GenBank/DDBJ whole genome shotgun (WGS) entry which is preliminary data.</text>
</comment>
<evidence type="ECO:0000313" key="3">
    <source>
        <dbReference type="EMBL" id="THU48388.1"/>
    </source>
</evidence>
<dbReference type="PANTHER" id="PTHR33286:SF1">
    <property type="entry name" value="OS01G0800600 PROTEIN"/>
    <property type="match status" value="1"/>
</dbReference>
<sequence>MDSSFKFERPQRWQQLGFLLFLLLALAMVAAFLSISPARAQIENCGAELIELVNQCVDYVFIPGPKVNPSKACCVEVCKLDVPCFCDHLPPKTEEVMSLEKAIFVARYCGKLVPHGTKCGKQDLLLLTTLAINANGFLTLSLLS</sequence>
<dbReference type="SUPFAM" id="SSF47699">
    <property type="entry name" value="Bifunctional inhibitor/lipid-transfer protein/seed storage 2S albumin"/>
    <property type="match status" value="1"/>
</dbReference>
<feature type="domain" description="Bifunctional inhibitor/plant lipid transfer protein/seed storage helical" evidence="2">
    <location>
        <begin position="27"/>
        <end position="119"/>
    </location>
</feature>
<dbReference type="Proteomes" id="UP000317650">
    <property type="component" value="Chromosome 9"/>
</dbReference>
<organism evidence="3 4">
    <name type="scientific">Musa balbisiana</name>
    <name type="common">Banana</name>
    <dbReference type="NCBI Taxonomy" id="52838"/>
    <lineage>
        <taxon>Eukaryota</taxon>
        <taxon>Viridiplantae</taxon>
        <taxon>Streptophyta</taxon>
        <taxon>Embryophyta</taxon>
        <taxon>Tracheophyta</taxon>
        <taxon>Spermatophyta</taxon>
        <taxon>Magnoliopsida</taxon>
        <taxon>Liliopsida</taxon>
        <taxon>Zingiberales</taxon>
        <taxon>Musaceae</taxon>
        <taxon>Musa</taxon>
    </lineage>
</organism>
<dbReference type="InterPro" id="IPR016140">
    <property type="entry name" value="Bifunc_inhib/LTP/seed_store"/>
</dbReference>
<dbReference type="STRING" id="52838.A0A4S8IJ37"/>
<dbReference type="EMBL" id="PYDT01000010">
    <property type="protein sequence ID" value="THU48388.1"/>
    <property type="molecule type" value="Genomic_DNA"/>
</dbReference>
<dbReference type="Gene3D" id="1.10.110.10">
    <property type="entry name" value="Plant lipid-transfer and hydrophobic proteins"/>
    <property type="match status" value="1"/>
</dbReference>
<dbReference type="PANTHER" id="PTHR33286">
    <property type="entry name" value="BIFUNCTIONAL INHIBITOR/LIPID-TRANSFER PROTEIN/SEED STORAGE 2S ALBUMIN SUPERFAMILY PROTEIN"/>
    <property type="match status" value="1"/>
</dbReference>
<dbReference type="AlphaFoldDB" id="A0A4S8IJ37"/>